<dbReference type="EMBL" id="BPLR01010696">
    <property type="protein sequence ID" value="GIY41114.1"/>
    <property type="molecule type" value="Genomic_DNA"/>
</dbReference>
<organism evidence="1 2">
    <name type="scientific">Caerostris extrusa</name>
    <name type="common">Bark spider</name>
    <name type="synonym">Caerostris bankana</name>
    <dbReference type="NCBI Taxonomy" id="172846"/>
    <lineage>
        <taxon>Eukaryota</taxon>
        <taxon>Metazoa</taxon>
        <taxon>Ecdysozoa</taxon>
        <taxon>Arthropoda</taxon>
        <taxon>Chelicerata</taxon>
        <taxon>Arachnida</taxon>
        <taxon>Araneae</taxon>
        <taxon>Araneomorphae</taxon>
        <taxon>Entelegynae</taxon>
        <taxon>Araneoidea</taxon>
        <taxon>Araneidae</taxon>
        <taxon>Caerostris</taxon>
    </lineage>
</organism>
<reference evidence="1 2" key="1">
    <citation type="submission" date="2021-06" db="EMBL/GenBank/DDBJ databases">
        <title>Caerostris extrusa draft genome.</title>
        <authorList>
            <person name="Kono N."/>
            <person name="Arakawa K."/>
        </authorList>
    </citation>
    <scope>NUCLEOTIDE SEQUENCE [LARGE SCALE GENOMIC DNA]</scope>
</reference>
<sequence length="69" mass="7454">MQQQVGPGIGPIVNNSSAAPSAISLTHLPSLNIPGSQQRMPPPNITVPQIRQLEVWNSFHLLGLSYKIL</sequence>
<name>A0AAV4T600_CAEEX</name>
<evidence type="ECO:0000313" key="1">
    <source>
        <dbReference type="EMBL" id="GIY41114.1"/>
    </source>
</evidence>
<comment type="caution">
    <text evidence="1">The sequence shown here is derived from an EMBL/GenBank/DDBJ whole genome shotgun (WGS) entry which is preliminary data.</text>
</comment>
<accession>A0AAV4T600</accession>
<gene>
    <name evidence="1" type="ORF">CEXT_312191</name>
</gene>
<evidence type="ECO:0000313" key="2">
    <source>
        <dbReference type="Proteomes" id="UP001054945"/>
    </source>
</evidence>
<dbReference type="AlphaFoldDB" id="A0AAV4T600"/>
<proteinExistence type="predicted"/>
<dbReference type="Proteomes" id="UP001054945">
    <property type="component" value="Unassembled WGS sequence"/>
</dbReference>
<keyword evidence="2" id="KW-1185">Reference proteome</keyword>
<protein>
    <submittedName>
        <fullName evidence="1">Uncharacterized protein</fullName>
    </submittedName>
</protein>